<reference evidence="2" key="1">
    <citation type="journal article" date="2010" name="Science">
        <title>Plasticity of animal genome architecture unmasked by rapid evolution of a pelagic tunicate.</title>
        <authorList>
            <person name="Denoeud F."/>
            <person name="Henriet S."/>
            <person name="Mungpakdee S."/>
            <person name="Aury J.M."/>
            <person name="Da Silva C."/>
            <person name="Brinkmann H."/>
            <person name="Mikhaleva J."/>
            <person name="Olsen L.C."/>
            <person name="Jubin C."/>
            <person name="Canestro C."/>
            <person name="Bouquet J.M."/>
            <person name="Danks G."/>
            <person name="Poulain J."/>
            <person name="Campsteijn C."/>
            <person name="Adamski M."/>
            <person name="Cross I."/>
            <person name="Yadetie F."/>
            <person name="Muffato M."/>
            <person name="Louis A."/>
            <person name="Butcher S."/>
            <person name="Tsagkogeorga G."/>
            <person name="Konrad A."/>
            <person name="Singh S."/>
            <person name="Jensen M.F."/>
            <person name="Cong E.H."/>
            <person name="Eikeseth-Otteraa H."/>
            <person name="Noel B."/>
            <person name="Anthouard V."/>
            <person name="Porcel B.M."/>
            <person name="Kachouri-Lafond R."/>
            <person name="Nishino A."/>
            <person name="Ugolini M."/>
            <person name="Chourrout P."/>
            <person name="Nishida H."/>
            <person name="Aasland R."/>
            <person name="Huzurbazar S."/>
            <person name="Westhof E."/>
            <person name="Delsuc F."/>
            <person name="Lehrach H."/>
            <person name="Reinhardt R."/>
            <person name="Weissenbach J."/>
            <person name="Roy S.W."/>
            <person name="Artiguenave F."/>
            <person name="Postlethwait J.H."/>
            <person name="Manak J.R."/>
            <person name="Thompson E.M."/>
            <person name="Jaillon O."/>
            <person name="Du Pasquier L."/>
            <person name="Boudinot P."/>
            <person name="Liberles D.A."/>
            <person name="Volff J.N."/>
            <person name="Philippe H."/>
            <person name="Lenhard B."/>
            <person name="Roest Crollius H."/>
            <person name="Wincker P."/>
            <person name="Chourrout D."/>
        </authorList>
    </citation>
    <scope>NUCLEOTIDE SEQUENCE [LARGE SCALE GENOMIC DNA]</scope>
</reference>
<keyword evidence="1" id="KW-0812">Transmembrane</keyword>
<gene>
    <name evidence="2" type="ORF">GSOID_T00007601001</name>
</gene>
<dbReference type="InParanoid" id="E4XY42"/>
<protein>
    <submittedName>
        <fullName evidence="2">Uncharacterized protein</fullName>
    </submittedName>
</protein>
<dbReference type="OrthoDB" id="10450281at2759"/>
<dbReference type="AlphaFoldDB" id="E4XY42"/>
<feature type="transmembrane region" description="Helical" evidence="1">
    <location>
        <begin position="82"/>
        <end position="103"/>
    </location>
</feature>
<accession>E4XY42</accession>
<evidence type="ECO:0000256" key="1">
    <source>
        <dbReference type="SAM" id="Phobius"/>
    </source>
</evidence>
<evidence type="ECO:0000313" key="3">
    <source>
        <dbReference type="Proteomes" id="UP000001307"/>
    </source>
</evidence>
<keyword evidence="3" id="KW-1185">Reference proteome</keyword>
<keyword evidence="1" id="KW-1133">Transmembrane helix</keyword>
<dbReference type="Proteomes" id="UP000001307">
    <property type="component" value="Unassembled WGS sequence"/>
</dbReference>
<organism evidence="2">
    <name type="scientific">Oikopleura dioica</name>
    <name type="common">Tunicate</name>
    <dbReference type="NCBI Taxonomy" id="34765"/>
    <lineage>
        <taxon>Eukaryota</taxon>
        <taxon>Metazoa</taxon>
        <taxon>Chordata</taxon>
        <taxon>Tunicata</taxon>
        <taxon>Appendicularia</taxon>
        <taxon>Copelata</taxon>
        <taxon>Oikopleuridae</taxon>
        <taxon>Oikopleura</taxon>
    </lineage>
</organism>
<dbReference type="EMBL" id="FN653306">
    <property type="protein sequence ID" value="CBY14570.1"/>
    <property type="molecule type" value="Genomic_DNA"/>
</dbReference>
<name>E4XY42_OIKDI</name>
<sequence length="157" mass="17849">MCTEESATFNLTEVATEKLTTEIDDFFANFDRETMLEEKLAKFQEPRNTITINSKECLISFDEYETCAEIRSKNTSNIIFDVVKYVVISLCSCAFGVLLVHFFKWSKSDSLRRQSNFVERQRSQVQSPSLAHSATLNSVDVRSASSPSEKDALTKHV</sequence>
<proteinExistence type="predicted"/>
<keyword evidence="1" id="KW-0472">Membrane</keyword>
<evidence type="ECO:0000313" key="2">
    <source>
        <dbReference type="EMBL" id="CBY14570.1"/>
    </source>
</evidence>